<comment type="caution">
    <text evidence="3">The sequence shown here is derived from an EMBL/GenBank/DDBJ whole genome shotgun (WGS) entry which is preliminary data.</text>
</comment>
<feature type="region of interest" description="Disordered" evidence="2">
    <location>
        <begin position="13"/>
        <end position="48"/>
    </location>
</feature>
<evidence type="ECO:0000256" key="2">
    <source>
        <dbReference type="SAM" id="MobiDB-lite"/>
    </source>
</evidence>
<feature type="coiled-coil region" evidence="1">
    <location>
        <begin position="260"/>
        <end position="294"/>
    </location>
</feature>
<evidence type="ECO:0000256" key="1">
    <source>
        <dbReference type="SAM" id="Coils"/>
    </source>
</evidence>
<feature type="region of interest" description="Disordered" evidence="2">
    <location>
        <begin position="487"/>
        <end position="574"/>
    </location>
</feature>
<evidence type="ECO:0000313" key="4">
    <source>
        <dbReference type="Proteomes" id="UP001465755"/>
    </source>
</evidence>
<feature type="coiled-coil region" evidence="1">
    <location>
        <begin position="396"/>
        <end position="430"/>
    </location>
</feature>
<feature type="compositionally biased region" description="Polar residues" evidence="2">
    <location>
        <begin position="511"/>
        <end position="549"/>
    </location>
</feature>
<dbReference type="EMBL" id="JALJOQ010000075">
    <property type="protein sequence ID" value="KAK9801846.1"/>
    <property type="molecule type" value="Genomic_DNA"/>
</dbReference>
<organism evidence="3 4">
    <name type="scientific">Symbiochloris irregularis</name>
    <dbReference type="NCBI Taxonomy" id="706552"/>
    <lineage>
        <taxon>Eukaryota</taxon>
        <taxon>Viridiplantae</taxon>
        <taxon>Chlorophyta</taxon>
        <taxon>core chlorophytes</taxon>
        <taxon>Trebouxiophyceae</taxon>
        <taxon>Trebouxiales</taxon>
        <taxon>Trebouxiaceae</taxon>
        <taxon>Symbiochloris</taxon>
    </lineage>
</organism>
<name>A0AAW1P0X7_9CHLO</name>
<proteinExistence type="predicted"/>
<accession>A0AAW1P0X7</accession>
<keyword evidence="4" id="KW-1185">Reference proteome</keyword>
<keyword evidence="1" id="KW-0175">Coiled coil</keyword>
<evidence type="ECO:0000313" key="3">
    <source>
        <dbReference type="EMBL" id="KAK9801846.1"/>
    </source>
</evidence>
<feature type="compositionally biased region" description="Polar residues" evidence="2">
    <location>
        <begin position="487"/>
        <end position="500"/>
    </location>
</feature>
<feature type="compositionally biased region" description="Basic residues" evidence="2">
    <location>
        <begin position="562"/>
        <end position="574"/>
    </location>
</feature>
<dbReference type="AlphaFoldDB" id="A0AAW1P0X7"/>
<dbReference type="Proteomes" id="UP001465755">
    <property type="component" value="Unassembled WGS sequence"/>
</dbReference>
<reference evidence="3 4" key="1">
    <citation type="journal article" date="2024" name="Nat. Commun.">
        <title>Phylogenomics reveals the evolutionary origins of lichenization in chlorophyte algae.</title>
        <authorList>
            <person name="Puginier C."/>
            <person name="Libourel C."/>
            <person name="Otte J."/>
            <person name="Skaloud P."/>
            <person name="Haon M."/>
            <person name="Grisel S."/>
            <person name="Petersen M."/>
            <person name="Berrin J.G."/>
            <person name="Delaux P.M."/>
            <person name="Dal Grande F."/>
            <person name="Keller J."/>
        </authorList>
    </citation>
    <scope>NUCLEOTIDE SEQUENCE [LARGE SCALE GENOMIC DNA]</scope>
    <source>
        <strain evidence="3 4">SAG 2036</strain>
    </source>
</reference>
<sequence length="574" mass="60375">MASLSNNFQLLNSLQPQKLSANKTGKKGKTGLKGSDSLPTSGPQAATEDRIAANGVDVDVQEALLEGFTLARRSSAKSKSGWQTAKASRSEPESAAVAASRRIEQSLKGSATADDWLSLWRGWLLQIQAQQSAAGCSGLDFRKALLGSSALEKSAIACLTLDRSAVLGPFTDLLTAAASINHLASAANSKLNLREQLKVAQSMRSACQERLKLLAHGQRTGSASQQAVAALDGYAEKLEAHRQGLQASQQAQAASLQERQVLLSEEQLALEADIEELKRRLSQLEDRLCHVRKEHAEVIDRQGKPLENAAELEACARGLEAAQGIQVLVASSSTLPDAACADPAPGPIADAGRAMITASLQELQLSLQWGSQLLGKATFACQSMARTKQQLGHFHSQRADAEVTKALQRIAKLQAELQAVGQESQQLLASCLASGKAALVQTTTQPQDAAAPSGQALEDLMRQAEDQHAQLVALKQQDAELPLTFPIHSSASKGSKTAGINGSAHAENGHNILSSADTISSDGASATPSIAASSLEVDTQHLTNGSGSDVASKDGSQARLSKNARRKARARAGQ</sequence>
<gene>
    <name evidence="3" type="ORF">WJX73_000895</name>
</gene>
<protein>
    <submittedName>
        <fullName evidence="3">Uncharacterized protein</fullName>
    </submittedName>
</protein>